<dbReference type="Gene3D" id="2.60.40.10">
    <property type="entry name" value="Immunoglobulins"/>
    <property type="match status" value="2"/>
</dbReference>
<dbReference type="Proteomes" id="UP000027601">
    <property type="component" value="Unassembled WGS sequence"/>
</dbReference>
<dbReference type="RefSeq" id="WP_024995556.1">
    <property type="nucleotide sequence ID" value="NZ_BAJS01000002.1"/>
</dbReference>
<reference evidence="1 2" key="1">
    <citation type="journal article" date="2015" name="Microbes Environ.">
        <title>Distribution and evolution of nitrogen fixation genes in the phylum bacteroidetes.</title>
        <authorList>
            <person name="Inoue J."/>
            <person name="Oshima K."/>
            <person name="Suda W."/>
            <person name="Sakamoto M."/>
            <person name="Iino T."/>
            <person name="Noda S."/>
            <person name="Hongoh Y."/>
            <person name="Hattori M."/>
            <person name="Ohkuma M."/>
        </authorList>
    </citation>
    <scope>NUCLEOTIDE SEQUENCE [LARGE SCALE GENOMIC DNA]</scope>
    <source>
        <strain evidence="1 2">JCM 15093</strain>
    </source>
</reference>
<protein>
    <submittedName>
        <fullName evidence="1">Uncharacterized protein</fullName>
    </submittedName>
</protein>
<dbReference type="AlphaFoldDB" id="A0A069CYU7"/>
<dbReference type="eggNOG" id="ENOG5033R1E">
    <property type="taxonomic scope" value="Bacteria"/>
</dbReference>
<name>A0A069CYU7_9BACE</name>
<gene>
    <name evidence="1" type="ORF">JCM15093_473</name>
</gene>
<dbReference type="PROSITE" id="PS51257">
    <property type="entry name" value="PROKAR_LIPOPROTEIN"/>
    <property type="match status" value="1"/>
</dbReference>
<evidence type="ECO:0000313" key="2">
    <source>
        <dbReference type="Proteomes" id="UP000027601"/>
    </source>
</evidence>
<dbReference type="STRING" id="1121097.GCA_000428125_01122"/>
<dbReference type="EMBL" id="BAJS01000002">
    <property type="protein sequence ID" value="GAK35382.1"/>
    <property type="molecule type" value="Genomic_DNA"/>
</dbReference>
<organism evidence="1 2">
    <name type="scientific">Bacteroides graminisolvens DSM 19988 = JCM 15093</name>
    <dbReference type="NCBI Taxonomy" id="1121097"/>
    <lineage>
        <taxon>Bacteria</taxon>
        <taxon>Pseudomonadati</taxon>
        <taxon>Bacteroidota</taxon>
        <taxon>Bacteroidia</taxon>
        <taxon>Bacteroidales</taxon>
        <taxon>Bacteroidaceae</taxon>
        <taxon>Bacteroides</taxon>
    </lineage>
</organism>
<dbReference type="OrthoDB" id="1049256at2"/>
<keyword evidence="2" id="KW-1185">Reference proteome</keyword>
<dbReference type="InterPro" id="IPR013783">
    <property type="entry name" value="Ig-like_fold"/>
</dbReference>
<evidence type="ECO:0000313" key="1">
    <source>
        <dbReference type="EMBL" id="GAK35382.1"/>
    </source>
</evidence>
<comment type="caution">
    <text evidence="1">The sequence shown here is derived from an EMBL/GenBank/DDBJ whole genome shotgun (WGS) entry which is preliminary data.</text>
</comment>
<accession>A0A069CYU7</accession>
<proteinExistence type="predicted"/>
<sequence length="369" mass="41196">MKKNILWLLFILLPLFLGGCNNDEEIVFDHERPQFELREGQILLEVIMPQSTAADDEIFISGDFNGGDSLAMLNSKWQLIKAENSDIKWAIYINPSDLNGYNLADGYHFVSKAEGTERTVFNEEAVHTENPGVNARVNVWVNRWASYFEVDEEPEEPVHDGYAVYVEDNTGWDVTTIYVWGDAEIFGGWPGAQPTGTQLINGITYKYYDFGEANTGKSANLIFNNNGGGNQFDGVQGFIVNRDLYLRITSSGYEEIVVEPEITHDGYAIFIEDNTGWDAITMYAWNGDGLPELFGGWPGILPTGEATINGVKYKYFDTGKVNEGTVYNLILNNNNGGNQFDLANVTLNRDYYFTCSSSGGTEISLSTNK</sequence>